<dbReference type="EMBL" id="CM042049">
    <property type="protein sequence ID" value="KAI3746215.1"/>
    <property type="molecule type" value="Genomic_DNA"/>
</dbReference>
<name>A0ACB9DIH0_ARCLA</name>
<reference evidence="2" key="1">
    <citation type="journal article" date="2022" name="Mol. Ecol. Resour.">
        <title>The genomes of chicory, endive, great burdock and yacon provide insights into Asteraceae palaeo-polyploidization history and plant inulin production.</title>
        <authorList>
            <person name="Fan W."/>
            <person name="Wang S."/>
            <person name="Wang H."/>
            <person name="Wang A."/>
            <person name="Jiang F."/>
            <person name="Liu H."/>
            <person name="Zhao H."/>
            <person name="Xu D."/>
            <person name="Zhang Y."/>
        </authorList>
    </citation>
    <scope>NUCLEOTIDE SEQUENCE [LARGE SCALE GENOMIC DNA]</scope>
    <source>
        <strain evidence="2">cv. Niubang</strain>
    </source>
</reference>
<evidence type="ECO:0000313" key="1">
    <source>
        <dbReference type="EMBL" id="KAI3746215.1"/>
    </source>
</evidence>
<reference evidence="1 2" key="2">
    <citation type="journal article" date="2022" name="Mol. Ecol. Resour.">
        <title>The genomes of chicory, endive, great burdock and yacon provide insights into Asteraceae paleo-polyploidization history and plant inulin production.</title>
        <authorList>
            <person name="Fan W."/>
            <person name="Wang S."/>
            <person name="Wang H."/>
            <person name="Wang A."/>
            <person name="Jiang F."/>
            <person name="Liu H."/>
            <person name="Zhao H."/>
            <person name="Xu D."/>
            <person name="Zhang Y."/>
        </authorList>
    </citation>
    <scope>NUCLEOTIDE SEQUENCE [LARGE SCALE GENOMIC DNA]</scope>
    <source>
        <strain evidence="2">cv. Niubang</strain>
    </source>
</reference>
<accession>A0ACB9DIH0</accession>
<organism evidence="1 2">
    <name type="scientific">Arctium lappa</name>
    <name type="common">Greater burdock</name>
    <name type="synonym">Lappa major</name>
    <dbReference type="NCBI Taxonomy" id="4217"/>
    <lineage>
        <taxon>Eukaryota</taxon>
        <taxon>Viridiplantae</taxon>
        <taxon>Streptophyta</taxon>
        <taxon>Embryophyta</taxon>
        <taxon>Tracheophyta</taxon>
        <taxon>Spermatophyta</taxon>
        <taxon>Magnoliopsida</taxon>
        <taxon>eudicotyledons</taxon>
        <taxon>Gunneridae</taxon>
        <taxon>Pentapetalae</taxon>
        <taxon>asterids</taxon>
        <taxon>campanulids</taxon>
        <taxon>Asterales</taxon>
        <taxon>Asteraceae</taxon>
        <taxon>Carduoideae</taxon>
        <taxon>Cardueae</taxon>
        <taxon>Arctiinae</taxon>
        <taxon>Arctium</taxon>
    </lineage>
</organism>
<dbReference type="Proteomes" id="UP001055879">
    <property type="component" value="Linkage Group LG03"/>
</dbReference>
<comment type="caution">
    <text evidence="1">The sequence shown here is derived from an EMBL/GenBank/DDBJ whole genome shotgun (WGS) entry which is preliminary data.</text>
</comment>
<evidence type="ECO:0000313" key="2">
    <source>
        <dbReference type="Proteomes" id="UP001055879"/>
    </source>
</evidence>
<proteinExistence type="predicted"/>
<protein>
    <submittedName>
        <fullName evidence="1">Uncharacterized protein</fullName>
    </submittedName>
</protein>
<gene>
    <name evidence="1" type="ORF">L6452_08639</name>
</gene>
<sequence>MASPIFLLSSFLLSILFYALSVTDPTASITTQNIQTGFRATLTRVNSPKNRHFLNEITSPPDQEGVNNELGSGLTSRLTAYKDEYIMKLNIGTPPLPFSAAMDTGSDLVWTKCKPNNYSTSSDMFSTTESTISYEYWLSSSYKYFSYFLHSSSSSPQNTSSLLFDPLKSVTFSQVKQPCISLQLSEDCKQNYDDKSSVSIALGQDTLTMGTSVKIPNIIFACGTPNDEFKYDGVVGMGRGKLSLVSQLKERAFSYCMASRVGDPSNGGILLTGFEARKTIEIVASLNPTKIQTIPFLSNNKGSETYYHLSLEGISVGETRLRVMESDFVAGGMIIDSGDTFTSLEDRVVGMIIKEFLNQTKLEKNNGIEAPYEGLDFCFMTPYDVNVIPKMVFHFEGADWELPKENYIYEDESGSQACLAMVSSGDDKTSVLGNMQQQNMMVLYDLDKNSLSFMPAKCNEL</sequence>
<keyword evidence="2" id="KW-1185">Reference proteome</keyword>